<protein>
    <submittedName>
        <fullName evidence="2">Jg8941 protein</fullName>
    </submittedName>
</protein>
<keyword evidence="1" id="KW-0472">Membrane</keyword>
<sequence length="213" mass="23545">METGRAFQILAVRIRNEDITVKPLKSEPATIIDCTITHSRWPAWWTTALTPPHCGSKCIYTVPAIRKYRKVACTSLIYASFACARAVIVIALTVTLVVPIKMHFITIMATLFTIAQARPGLIFTHPLASPGIEYAQSASSIHPHPAVALNAANEALLPPELLKSNSFYSNPSIASGLAKESWFTNKEMQVVEREAEKIPRQRIYDIVKNAGFI</sequence>
<feature type="transmembrane region" description="Helical" evidence="1">
    <location>
        <begin position="76"/>
        <end position="98"/>
    </location>
</feature>
<gene>
    <name evidence="2" type="primary">jg8941</name>
    <name evidence="2" type="ORF">PAEG_LOCUS13119</name>
</gene>
<evidence type="ECO:0000256" key="1">
    <source>
        <dbReference type="SAM" id="Phobius"/>
    </source>
</evidence>
<comment type="caution">
    <text evidence="2">The sequence shown here is derived from an EMBL/GenBank/DDBJ whole genome shotgun (WGS) entry which is preliminary data.</text>
</comment>
<dbReference type="OrthoDB" id="7674957at2759"/>
<dbReference type="AlphaFoldDB" id="A0A8S4RGX2"/>
<evidence type="ECO:0000313" key="3">
    <source>
        <dbReference type="Proteomes" id="UP000838756"/>
    </source>
</evidence>
<keyword evidence="1" id="KW-1133">Transmembrane helix</keyword>
<dbReference type="Proteomes" id="UP000838756">
    <property type="component" value="Unassembled WGS sequence"/>
</dbReference>
<organism evidence="2 3">
    <name type="scientific">Pararge aegeria aegeria</name>
    <dbReference type="NCBI Taxonomy" id="348720"/>
    <lineage>
        <taxon>Eukaryota</taxon>
        <taxon>Metazoa</taxon>
        <taxon>Ecdysozoa</taxon>
        <taxon>Arthropoda</taxon>
        <taxon>Hexapoda</taxon>
        <taxon>Insecta</taxon>
        <taxon>Pterygota</taxon>
        <taxon>Neoptera</taxon>
        <taxon>Endopterygota</taxon>
        <taxon>Lepidoptera</taxon>
        <taxon>Glossata</taxon>
        <taxon>Ditrysia</taxon>
        <taxon>Papilionoidea</taxon>
        <taxon>Nymphalidae</taxon>
        <taxon>Satyrinae</taxon>
        <taxon>Satyrini</taxon>
        <taxon>Parargina</taxon>
        <taxon>Pararge</taxon>
    </lineage>
</organism>
<keyword evidence="1" id="KW-0812">Transmembrane</keyword>
<dbReference type="EMBL" id="CAKXAJ010025125">
    <property type="protein sequence ID" value="CAH2235475.1"/>
    <property type="molecule type" value="Genomic_DNA"/>
</dbReference>
<accession>A0A8S4RGX2</accession>
<evidence type="ECO:0000313" key="2">
    <source>
        <dbReference type="EMBL" id="CAH2235475.1"/>
    </source>
</evidence>
<proteinExistence type="predicted"/>
<reference evidence="2" key="1">
    <citation type="submission" date="2022-03" db="EMBL/GenBank/DDBJ databases">
        <authorList>
            <person name="Lindestad O."/>
        </authorList>
    </citation>
    <scope>NUCLEOTIDE SEQUENCE</scope>
</reference>
<keyword evidence="3" id="KW-1185">Reference proteome</keyword>
<name>A0A8S4RGX2_9NEOP</name>